<gene>
    <name evidence="1" type="ORF">Cvel_2636</name>
</gene>
<dbReference type="VEuPathDB" id="CryptoDB:Cvel_2636"/>
<dbReference type="AlphaFoldDB" id="A0A0G4F113"/>
<evidence type="ECO:0000313" key="1">
    <source>
        <dbReference type="EMBL" id="CEM05562.1"/>
    </source>
</evidence>
<accession>A0A0G4F113</accession>
<name>A0A0G4F113_9ALVE</name>
<proteinExistence type="predicted"/>
<organism evidence="1">
    <name type="scientific">Chromera velia CCMP2878</name>
    <dbReference type="NCBI Taxonomy" id="1169474"/>
    <lineage>
        <taxon>Eukaryota</taxon>
        <taxon>Sar</taxon>
        <taxon>Alveolata</taxon>
        <taxon>Colpodellida</taxon>
        <taxon>Chromeraceae</taxon>
        <taxon>Chromera</taxon>
    </lineage>
</organism>
<protein>
    <submittedName>
        <fullName evidence="1">Uncharacterized protein</fullName>
    </submittedName>
</protein>
<sequence>MKSDRPAVVGITIGAKGGGKSFTTSVTVNGEPGVFPDGVNAGRCLTQGLHGLKVEVSLAQVLQRHGLSCDAELQGLNLNVLEGIGAEATSTDAAVTLAEVIPGVLSSNIVVLVFSMVGGRPSETLKELLDLVAFAQQNFGSQIRQAFPTQSFLFVANFAGNHPGWFQQAVDVLVAIKNDKNLPDAIIPATRALIEKKLYGFPMDSGLNQTPPVMSPLFKGTDPGAHPHLGMAPFLTGMREAILEVQRNARAQILRPKVWLDLFGRLLKAGKDLAARNPQPGRIAFRDVLTGRVAEAKKKFIAEQQQKWATKAMDDAINLRGVQNKEQDLEVKLTHTINREGGVKEALQNHELLGMLGPVDQTLVLTSIQDALREIAKDAWARYDCPEYPRLLGAGVDAKRAFKMVVPFLLYLPKNGRGQFFPPGGTFYDTRKAFTDTVSTFREIQDFSQKTVTDMENMVSSSSGGMGISLDGLSLAASAAASESMTNTRSRTLLHSFVQTASKKQTLVVKAELIPDTSEARRLMVTPSNFYVETLDSLPFPSNPNTLHPAYRKAFSEIIGTHVPMGGHCGSLDRHYKLGLQQTEGAAFTSRQVQGRRNDAGGGISIEGLFSAGAAGSEQSVQGHYEAFCSTQKKVASIETQYTIGGGEHDPLLLVGEHLWCHHRMIDHLDVDANLKQRLLAKKPVLARQYELYMVEGVYPQCPLEACKLQRTLQPPAQRPLQVLSRYETIRTAVNANQAFDIFLHGESRLKARVLPYRAPRTLSEEDYGCFLISVCVTGMQHSPVSKQVPAKPCANLKVRMSDLKVLSIVQRLEQAQPDGQKEFVHTDKITLSNAVYLSSSHVELGFLSISGKVFWDSCERKEKSKEYHNVVRGCSVALSLPNWSHLRFTGVAASFPNVHCDTLRQCLVTGWEQR</sequence>
<dbReference type="EMBL" id="CDMZ01000055">
    <property type="protein sequence ID" value="CEM05562.1"/>
    <property type="molecule type" value="Genomic_DNA"/>
</dbReference>
<reference evidence="1" key="1">
    <citation type="submission" date="2014-11" db="EMBL/GenBank/DDBJ databases">
        <authorList>
            <person name="Otto D Thomas"/>
            <person name="Naeem Raeece"/>
        </authorList>
    </citation>
    <scope>NUCLEOTIDE SEQUENCE</scope>
</reference>